<proteinExistence type="predicted"/>
<dbReference type="EMBL" id="BAAANO010000034">
    <property type="protein sequence ID" value="GAA2014094.1"/>
    <property type="molecule type" value="Genomic_DNA"/>
</dbReference>
<feature type="compositionally biased region" description="Pro residues" evidence="1">
    <location>
        <begin position="54"/>
        <end position="67"/>
    </location>
</feature>
<keyword evidence="4" id="KW-1185">Reference proteome</keyword>
<reference evidence="4" key="1">
    <citation type="journal article" date="2019" name="Int. J. Syst. Evol. Microbiol.">
        <title>The Global Catalogue of Microorganisms (GCM) 10K type strain sequencing project: providing services to taxonomists for standard genome sequencing and annotation.</title>
        <authorList>
            <consortium name="The Broad Institute Genomics Platform"/>
            <consortium name="The Broad Institute Genome Sequencing Center for Infectious Disease"/>
            <person name="Wu L."/>
            <person name="Ma J."/>
        </authorList>
    </citation>
    <scope>NUCLEOTIDE SEQUENCE [LARGE SCALE GENOMIC DNA]</scope>
    <source>
        <strain evidence="4">JCM 14546</strain>
    </source>
</reference>
<dbReference type="RefSeq" id="WP_344310577.1">
    <property type="nucleotide sequence ID" value="NZ_BAAANO010000034.1"/>
</dbReference>
<gene>
    <name evidence="3" type="ORF">GCM10009755_27210</name>
</gene>
<protein>
    <submittedName>
        <fullName evidence="3">Uncharacterized protein</fullName>
    </submittedName>
</protein>
<evidence type="ECO:0000313" key="4">
    <source>
        <dbReference type="Proteomes" id="UP001500755"/>
    </source>
</evidence>
<feature type="region of interest" description="Disordered" evidence="1">
    <location>
        <begin position="31"/>
        <end position="107"/>
    </location>
</feature>
<feature type="signal peptide" evidence="2">
    <location>
        <begin position="1"/>
        <end position="22"/>
    </location>
</feature>
<feature type="chain" id="PRO_5047397335" evidence="2">
    <location>
        <begin position="23"/>
        <end position="273"/>
    </location>
</feature>
<dbReference type="PROSITE" id="PS51257">
    <property type="entry name" value="PROKAR_LIPOPROTEIN"/>
    <property type="match status" value="1"/>
</dbReference>
<evidence type="ECO:0000256" key="2">
    <source>
        <dbReference type="SAM" id="SignalP"/>
    </source>
</evidence>
<name>A0ABP5F1Q5_9MICO</name>
<feature type="compositionally biased region" description="Gly residues" evidence="1">
    <location>
        <begin position="72"/>
        <end position="103"/>
    </location>
</feature>
<comment type="caution">
    <text evidence="3">The sequence shown here is derived from an EMBL/GenBank/DDBJ whole genome shotgun (WGS) entry which is preliminary data.</text>
</comment>
<organism evidence="3 4">
    <name type="scientific">Brevibacterium samyangense</name>
    <dbReference type="NCBI Taxonomy" id="366888"/>
    <lineage>
        <taxon>Bacteria</taxon>
        <taxon>Bacillati</taxon>
        <taxon>Actinomycetota</taxon>
        <taxon>Actinomycetes</taxon>
        <taxon>Micrococcales</taxon>
        <taxon>Brevibacteriaceae</taxon>
        <taxon>Brevibacterium</taxon>
    </lineage>
</organism>
<keyword evidence="2" id="KW-0732">Signal</keyword>
<evidence type="ECO:0000256" key="1">
    <source>
        <dbReference type="SAM" id="MobiDB-lite"/>
    </source>
</evidence>
<accession>A0ABP5F1Q5</accession>
<evidence type="ECO:0000313" key="3">
    <source>
        <dbReference type="EMBL" id="GAA2014094.1"/>
    </source>
</evidence>
<sequence>MKRLLPVLVVAGALAMSGCAERMVNPIEVAQGAPDVTPGAGGGGGAEQPKEPTPEQPPAEAPAPERPAAPADGGGDSGDSAGGGEDSGGEGSGGSGSGEGASGGTPAEALEAAGFDAGSLDSLPVGAYPELGATVDPAHCKLDENAMLASSSSMTMGMDQEGGQIGIVAEMGSAQAAQSVVDEAREIGGSCGSVSVTIQGYTQDATMSSTGGAVAGADDSAGVQTKMTIVGVPNTAVDIYAVKGSTVVVVKAPTAVGGSASAVRRAGEIVGAL</sequence>
<dbReference type="Proteomes" id="UP001500755">
    <property type="component" value="Unassembled WGS sequence"/>
</dbReference>